<feature type="signal peptide" evidence="1">
    <location>
        <begin position="1"/>
        <end position="19"/>
    </location>
</feature>
<dbReference type="EMBL" id="JAQQXP010000001">
    <property type="protein sequence ID" value="MDC8831248.1"/>
    <property type="molecule type" value="Genomic_DNA"/>
</dbReference>
<dbReference type="InterPro" id="IPR023296">
    <property type="entry name" value="Glyco_hydro_beta-prop_sf"/>
</dbReference>
<sequence>MHYLVIVWLLILSSCTSLVTEQGVAAPQPLYVDPTFDGAADASIIRDEANQRWLMFYTNRRANLEGLNGVAWVHGTPIGIAASDNGRDWAYLQDASFSMPVDVPTLWAPEVFIHNGTFHMYLTLVPGIFNDWQHPRAIGHFTSADLLHWEYQSTLSLNSEKVIDADVITLPDGGFRLFYNDEPDGKSIYYADSDNLYDWVDKGKAALPSRGEGPVVFNWHGEYWMIVDAWRGLAVYRSPDLIHWQQQNGYLLAEPGEGKDDTKIGQHPDVVVKDNRAYLFYFTHPGRVDGKPVSSNHALRRSVIQITELQLLNNQLITDRNKPVYIDW</sequence>
<comment type="caution">
    <text evidence="2">The sequence shown here is derived from an EMBL/GenBank/DDBJ whole genome shotgun (WGS) entry which is preliminary data.</text>
</comment>
<dbReference type="Proteomes" id="UP001218788">
    <property type="component" value="Unassembled WGS sequence"/>
</dbReference>
<evidence type="ECO:0000256" key="1">
    <source>
        <dbReference type="SAM" id="SignalP"/>
    </source>
</evidence>
<accession>A0ABT5L655</accession>
<evidence type="ECO:0000313" key="3">
    <source>
        <dbReference type="Proteomes" id="UP001218788"/>
    </source>
</evidence>
<dbReference type="CDD" id="cd08984">
    <property type="entry name" value="GH43-like"/>
    <property type="match status" value="1"/>
</dbReference>
<dbReference type="RefSeq" id="WP_273640431.1">
    <property type="nucleotide sequence ID" value="NZ_JAQQXP010000001.1"/>
</dbReference>
<dbReference type="SUPFAM" id="SSF75005">
    <property type="entry name" value="Arabinanase/levansucrase/invertase"/>
    <property type="match status" value="1"/>
</dbReference>
<protein>
    <recommendedName>
        <fullName evidence="4">Glycosyl hydrolase</fullName>
    </recommendedName>
</protein>
<evidence type="ECO:0008006" key="4">
    <source>
        <dbReference type="Google" id="ProtNLM"/>
    </source>
</evidence>
<proteinExistence type="predicted"/>
<keyword evidence="3" id="KW-1185">Reference proteome</keyword>
<reference evidence="2 3" key="1">
    <citation type="submission" date="2022-10" db="EMBL/GenBank/DDBJ databases">
        <title>Alteromonas sp. chi3 Genome sequencing.</title>
        <authorList>
            <person name="Park S."/>
        </authorList>
    </citation>
    <scope>NUCLEOTIDE SEQUENCE [LARGE SCALE GENOMIC DNA]</scope>
    <source>
        <strain evidence="3">chi3</strain>
    </source>
</reference>
<dbReference type="InterPro" id="IPR050727">
    <property type="entry name" value="GH43_arabinanases"/>
</dbReference>
<evidence type="ECO:0000313" key="2">
    <source>
        <dbReference type="EMBL" id="MDC8831248.1"/>
    </source>
</evidence>
<gene>
    <name evidence="2" type="ORF">OIK42_10790</name>
</gene>
<keyword evidence="1" id="KW-0732">Signal</keyword>
<dbReference type="PANTHER" id="PTHR43301">
    <property type="entry name" value="ARABINAN ENDO-1,5-ALPHA-L-ARABINOSIDASE"/>
    <property type="match status" value="1"/>
</dbReference>
<organism evidence="2 3">
    <name type="scientific">Alteromonas gilva</name>
    <dbReference type="NCBI Taxonomy" id="2987522"/>
    <lineage>
        <taxon>Bacteria</taxon>
        <taxon>Pseudomonadati</taxon>
        <taxon>Pseudomonadota</taxon>
        <taxon>Gammaproteobacteria</taxon>
        <taxon>Alteromonadales</taxon>
        <taxon>Alteromonadaceae</taxon>
        <taxon>Alteromonas/Salinimonas group</taxon>
        <taxon>Alteromonas</taxon>
    </lineage>
</organism>
<feature type="chain" id="PRO_5047295020" description="Glycosyl hydrolase" evidence="1">
    <location>
        <begin position="20"/>
        <end position="328"/>
    </location>
</feature>
<name>A0ABT5L655_9ALTE</name>
<dbReference type="PANTHER" id="PTHR43301:SF3">
    <property type="entry name" value="ARABINAN ENDO-1,5-ALPHA-L-ARABINOSIDASE A-RELATED"/>
    <property type="match status" value="1"/>
</dbReference>
<dbReference type="Gene3D" id="2.115.10.20">
    <property type="entry name" value="Glycosyl hydrolase domain, family 43"/>
    <property type="match status" value="3"/>
</dbReference>